<evidence type="ECO:0000313" key="3">
    <source>
        <dbReference type="Proteomes" id="UP001151760"/>
    </source>
</evidence>
<dbReference type="Proteomes" id="UP001151760">
    <property type="component" value="Unassembled WGS sequence"/>
</dbReference>
<evidence type="ECO:0000313" key="2">
    <source>
        <dbReference type="EMBL" id="GJT03128.1"/>
    </source>
</evidence>
<dbReference type="PANTHER" id="PTHR11439">
    <property type="entry name" value="GAG-POL-RELATED RETROTRANSPOSON"/>
    <property type="match status" value="1"/>
</dbReference>
<sequence length="1085" mass="122373">MSLKAIRLGQLVPRAGPQQYVALSCSGQATSLMPSLLTRPYSLLVWFKIYSVRDPTSGIRACVETLNKKNFRKMAISSSSLSSSSDNEIDNENKANKQPKTYIHVKQITRNKRRAQDPHINCQEKTQPNKQNGKNVKIAKWEESSKSLNILLNSQMSSHDKNGLGYDTQLNEMSDKSETDSEISMSVFEVRSSDEESTPANDRFSKADGYHAVPPPITGNFLTPRADISFAGLDEYAIRKKIIESKTDTSKSKTSETVGNTNEVNVEKPKSVNESVVSTPNINKDKVIIEDWNSDDEDDVSEVSPVKTNETQTAKTQVDKIGQTSKKAGIGFKKIKACFVCKSTDHLIKDCDFYDKKSPEPKLKNVVNTGQRVVKPVWDNAKRVNHQKISNKLNYPQARRTFVPSGVLTRTGLVNPVRPNEKRAVQTINTARPVSTARSVSTARPFAPKIRPDIMFAVCACARDSPFELEAFSDSDCGGASLDRKSTTGGCQFLAANCCGQVLWIQNQMMDYGFNFMNTRIHIDNESTISVIKNRVAHSRTKHIKIRFHFIRDCYEKRLIEVIKIHTDSNVADLFTKGFDVTRFNFLVSKANDIGKDFPNPFMAGSLPKTIKQSNDPPLSRGYTLGSGEDSLELMELMANYIQIVYIVRKKNREICEGFDEIIDFLTSSHIYYALTENPIIFVSLIEHFWETAVLSTTEEGLQAISATIDGHEKLITEASLRRHLKLEDAEGISSLSNEEIFKQLAHMGYVTNSESLTFFKGHFSPQWKFFIHTILHCLSSKKTAWDQFSSNIATAIICLATSRRFNFSKFIFEAMVKNLDSPHKFLLYPRFIQLLLNKQQRLLLPYTRTYPTPTLISKLFSNIRRASKGYSGVVTPFFESMLVQAHDEEQQQSPSRITSSPSLSPQPTQLSPSPEPLQPTHEAEENAFMPHDSPLYAIHSYGSAEGSMQQHDLTDSSKQGRNISQINEDPTISLVQDEGISWILQEEEVHEKPSDETKVIIEEETPTKIIEECGSGEKGKIEISTASPPKVTKLSMDEELSRKMEEEERARFNAEQEARALQEEKEKRLNLEAAWELQKQLDER</sequence>
<dbReference type="PROSITE" id="PS51257">
    <property type="entry name" value="PROKAR_LIPOPROTEIN"/>
    <property type="match status" value="1"/>
</dbReference>
<protein>
    <submittedName>
        <fullName evidence="2">Uncharacterized protein</fullName>
    </submittedName>
</protein>
<reference evidence="2" key="1">
    <citation type="journal article" date="2022" name="Int. J. Mol. Sci.">
        <title>Draft Genome of Tanacetum Coccineum: Genomic Comparison of Closely Related Tanacetum-Family Plants.</title>
        <authorList>
            <person name="Yamashiro T."/>
            <person name="Shiraishi A."/>
            <person name="Nakayama K."/>
            <person name="Satake H."/>
        </authorList>
    </citation>
    <scope>NUCLEOTIDE SEQUENCE</scope>
</reference>
<name>A0ABQ5ALB0_9ASTR</name>
<feature type="region of interest" description="Disordered" evidence="1">
    <location>
        <begin position="190"/>
        <end position="210"/>
    </location>
</feature>
<dbReference type="PANTHER" id="PTHR11439:SF495">
    <property type="entry name" value="REVERSE TRANSCRIPTASE, RNA-DEPENDENT DNA POLYMERASE-RELATED"/>
    <property type="match status" value="1"/>
</dbReference>
<feature type="region of interest" description="Disordered" evidence="1">
    <location>
        <begin position="889"/>
        <end position="921"/>
    </location>
</feature>
<feature type="compositionally biased region" description="Low complexity" evidence="1">
    <location>
        <begin position="892"/>
        <end position="913"/>
    </location>
</feature>
<dbReference type="EMBL" id="BQNB010012401">
    <property type="protein sequence ID" value="GJT03128.1"/>
    <property type="molecule type" value="Genomic_DNA"/>
</dbReference>
<accession>A0ABQ5ALB0</accession>
<gene>
    <name evidence="2" type="ORF">Tco_0824297</name>
</gene>
<dbReference type="CDD" id="cd09272">
    <property type="entry name" value="RNase_HI_RT_Ty1"/>
    <property type="match status" value="1"/>
</dbReference>
<proteinExistence type="predicted"/>
<evidence type="ECO:0000256" key="1">
    <source>
        <dbReference type="SAM" id="MobiDB-lite"/>
    </source>
</evidence>
<comment type="caution">
    <text evidence="2">The sequence shown here is derived from an EMBL/GenBank/DDBJ whole genome shotgun (WGS) entry which is preliminary data.</text>
</comment>
<keyword evidence="3" id="KW-1185">Reference proteome</keyword>
<organism evidence="2 3">
    <name type="scientific">Tanacetum coccineum</name>
    <dbReference type="NCBI Taxonomy" id="301880"/>
    <lineage>
        <taxon>Eukaryota</taxon>
        <taxon>Viridiplantae</taxon>
        <taxon>Streptophyta</taxon>
        <taxon>Embryophyta</taxon>
        <taxon>Tracheophyta</taxon>
        <taxon>Spermatophyta</taxon>
        <taxon>Magnoliopsida</taxon>
        <taxon>eudicotyledons</taxon>
        <taxon>Gunneridae</taxon>
        <taxon>Pentapetalae</taxon>
        <taxon>asterids</taxon>
        <taxon>campanulids</taxon>
        <taxon>Asterales</taxon>
        <taxon>Asteraceae</taxon>
        <taxon>Asteroideae</taxon>
        <taxon>Anthemideae</taxon>
        <taxon>Anthemidinae</taxon>
        <taxon>Tanacetum</taxon>
    </lineage>
</organism>
<feature type="region of interest" description="Disordered" evidence="1">
    <location>
        <begin position="1038"/>
        <end position="1060"/>
    </location>
</feature>
<reference evidence="2" key="2">
    <citation type="submission" date="2022-01" db="EMBL/GenBank/DDBJ databases">
        <authorList>
            <person name="Yamashiro T."/>
            <person name="Shiraishi A."/>
            <person name="Satake H."/>
            <person name="Nakayama K."/>
        </authorList>
    </citation>
    <scope>NUCLEOTIDE SEQUENCE</scope>
</reference>